<accession>A0ABS6JFG3</accession>
<evidence type="ECO:0000313" key="2">
    <source>
        <dbReference type="EMBL" id="MBU9712405.1"/>
    </source>
</evidence>
<comment type="caution">
    <text evidence="2">The sequence shown here is derived from an EMBL/GenBank/DDBJ whole genome shotgun (WGS) entry which is preliminary data.</text>
</comment>
<keyword evidence="3" id="KW-1185">Reference proteome</keyword>
<dbReference type="Pfam" id="PF02620">
    <property type="entry name" value="YceD"/>
    <property type="match status" value="1"/>
</dbReference>
<organism evidence="2 3">
    <name type="scientific">Evansella tamaricis</name>
    <dbReference type="NCBI Taxonomy" id="2069301"/>
    <lineage>
        <taxon>Bacteria</taxon>
        <taxon>Bacillati</taxon>
        <taxon>Bacillota</taxon>
        <taxon>Bacilli</taxon>
        <taxon>Bacillales</taxon>
        <taxon>Bacillaceae</taxon>
        <taxon>Evansella</taxon>
    </lineage>
</organism>
<sequence>MKWSVPQLMVFKEKGLHIDEKVDVSGIKELDRECNIDSVRVTGDAYFSKEAITFRLTITGTMILPCARTLNDVEYPFSIDATEIFQLVDWATFQEDEEIHKVKENTVDLIPYIKERILLEKPMQVFCNKDDGPAPATGSGWELQTEEQESTNQIDPRLKDLEKFFDGK</sequence>
<reference evidence="2 3" key="1">
    <citation type="submission" date="2021-06" db="EMBL/GenBank/DDBJ databases">
        <title>Bacillus sp. RD4P76, an endophyte from a halophyte.</title>
        <authorList>
            <person name="Sun J.-Q."/>
        </authorList>
    </citation>
    <scope>NUCLEOTIDE SEQUENCE [LARGE SCALE GENOMIC DNA]</scope>
    <source>
        <strain evidence="2 3">CGMCC 1.15917</strain>
    </source>
</reference>
<evidence type="ECO:0000256" key="1">
    <source>
        <dbReference type="SAM" id="MobiDB-lite"/>
    </source>
</evidence>
<dbReference type="RefSeq" id="WP_217066587.1">
    <property type="nucleotide sequence ID" value="NZ_JAHQCS010000100.1"/>
</dbReference>
<name>A0ABS6JFG3_9BACI</name>
<proteinExistence type="predicted"/>
<evidence type="ECO:0000313" key="3">
    <source>
        <dbReference type="Proteomes" id="UP000784880"/>
    </source>
</evidence>
<gene>
    <name evidence="2" type="ORF">KS419_11700</name>
</gene>
<dbReference type="EMBL" id="JAHQCS010000100">
    <property type="protein sequence ID" value="MBU9712405.1"/>
    <property type="molecule type" value="Genomic_DNA"/>
</dbReference>
<feature type="region of interest" description="Disordered" evidence="1">
    <location>
        <begin position="129"/>
        <end position="156"/>
    </location>
</feature>
<protein>
    <submittedName>
        <fullName evidence="2">DUF177 domain-containing protein</fullName>
    </submittedName>
</protein>
<dbReference type="Proteomes" id="UP000784880">
    <property type="component" value="Unassembled WGS sequence"/>
</dbReference>
<dbReference type="InterPro" id="IPR003772">
    <property type="entry name" value="YceD"/>
</dbReference>